<accession>A0AAE1ILZ9</accession>
<sequence length="396" mass="46315">MDMPYDDIVLEIFSWLPAKSLYRFKCVNKFCNTISSPENSYFNQKQSHNALLRDDCCFFLQPNWMQRHGGKIEFHHLSSKNTTSGASHGFFQFLKHYRPACRIIASSNGLILGRSDIELFICNPVTQSWLPIQTPEYMEKYPDDDLMVVLDFNVEDSKDFMLFLFEVQGEWGSSYLHVKLYSVKERMWKSVEAKFFYGGRSLRFDTHVYYRKALHFISDCFPCLSKKSPYFRPYIMAYTIGDGSSRMIRIPKEARRGSHDSTCQMRIYKWGKPTSSDESICLVRLRKNVFTIWVLADYEIGKWRRVLKIRVKAMGVKEEDHVHVTGFIVMNGDQLIFATEMKTYGYGLSHENFMKFEEICEHGFERNVTNLSFIAYSDTLHPCGHNAVTLPLIQQD</sequence>
<name>A0AAE1ILZ9_9FABA</name>
<evidence type="ECO:0000259" key="1">
    <source>
        <dbReference type="Pfam" id="PF00646"/>
    </source>
</evidence>
<evidence type="ECO:0000313" key="3">
    <source>
        <dbReference type="EMBL" id="KAK4253242.1"/>
    </source>
</evidence>
<comment type="caution">
    <text evidence="3">The sequence shown here is derived from an EMBL/GenBank/DDBJ whole genome shotgun (WGS) entry which is preliminary data.</text>
</comment>
<reference evidence="3" key="1">
    <citation type="submission" date="2023-10" db="EMBL/GenBank/DDBJ databases">
        <title>Chromosome-level genome of the transformable northern wattle, Acacia crassicarpa.</title>
        <authorList>
            <person name="Massaro I."/>
            <person name="Sinha N.R."/>
            <person name="Poethig S."/>
            <person name="Leichty A.R."/>
        </authorList>
    </citation>
    <scope>NUCLEOTIDE SEQUENCE</scope>
    <source>
        <strain evidence="3">Acra3RX</strain>
        <tissue evidence="3">Leaf</tissue>
    </source>
</reference>
<organism evidence="3 4">
    <name type="scientific">Acacia crassicarpa</name>
    <name type="common">northern wattle</name>
    <dbReference type="NCBI Taxonomy" id="499986"/>
    <lineage>
        <taxon>Eukaryota</taxon>
        <taxon>Viridiplantae</taxon>
        <taxon>Streptophyta</taxon>
        <taxon>Embryophyta</taxon>
        <taxon>Tracheophyta</taxon>
        <taxon>Spermatophyta</taxon>
        <taxon>Magnoliopsida</taxon>
        <taxon>eudicotyledons</taxon>
        <taxon>Gunneridae</taxon>
        <taxon>Pentapetalae</taxon>
        <taxon>rosids</taxon>
        <taxon>fabids</taxon>
        <taxon>Fabales</taxon>
        <taxon>Fabaceae</taxon>
        <taxon>Caesalpinioideae</taxon>
        <taxon>mimosoid clade</taxon>
        <taxon>Acacieae</taxon>
        <taxon>Acacia</taxon>
    </lineage>
</organism>
<evidence type="ECO:0008006" key="5">
    <source>
        <dbReference type="Google" id="ProtNLM"/>
    </source>
</evidence>
<dbReference type="Proteomes" id="UP001293593">
    <property type="component" value="Unassembled WGS sequence"/>
</dbReference>
<protein>
    <recommendedName>
        <fullName evidence="5">F-box domain-containing protein</fullName>
    </recommendedName>
</protein>
<dbReference type="InterPro" id="IPR036047">
    <property type="entry name" value="F-box-like_dom_sf"/>
</dbReference>
<dbReference type="InterPro" id="IPR056592">
    <property type="entry name" value="Beta-prop_At3g26010-like"/>
</dbReference>
<dbReference type="SUPFAM" id="SSF81383">
    <property type="entry name" value="F-box domain"/>
    <property type="match status" value="1"/>
</dbReference>
<dbReference type="InterPro" id="IPR050796">
    <property type="entry name" value="SCF_F-box_component"/>
</dbReference>
<dbReference type="PANTHER" id="PTHR31672">
    <property type="entry name" value="BNACNNG10540D PROTEIN"/>
    <property type="match status" value="1"/>
</dbReference>
<evidence type="ECO:0000259" key="2">
    <source>
        <dbReference type="Pfam" id="PF24750"/>
    </source>
</evidence>
<feature type="domain" description="F-box protein At3g26010-like beta-propeller" evidence="2">
    <location>
        <begin position="72"/>
        <end position="314"/>
    </location>
</feature>
<dbReference type="InterPro" id="IPR001810">
    <property type="entry name" value="F-box_dom"/>
</dbReference>
<evidence type="ECO:0000313" key="4">
    <source>
        <dbReference type="Proteomes" id="UP001293593"/>
    </source>
</evidence>
<dbReference type="EMBL" id="JAWXYG010000016">
    <property type="protein sequence ID" value="KAK4253242.1"/>
    <property type="molecule type" value="Genomic_DNA"/>
</dbReference>
<dbReference type="AlphaFoldDB" id="A0AAE1ILZ9"/>
<dbReference type="Pfam" id="PF00646">
    <property type="entry name" value="F-box"/>
    <property type="match status" value="1"/>
</dbReference>
<dbReference type="PANTHER" id="PTHR31672:SF13">
    <property type="entry name" value="F-BOX PROTEIN CPR30-LIKE"/>
    <property type="match status" value="1"/>
</dbReference>
<dbReference type="Pfam" id="PF24750">
    <property type="entry name" value="b-prop_At3g26010-like"/>
    <property type="match status" value="1"/>
</dbReference>
<keyword evidence="4" id="KW-1185">Reference proteome</keyword>
<proteinExistence type="predicted"/>
<feature type="domain" description="F-box" evidence="1">
    <location>
        <begin position="6"/>
        <end position="41"/>
    </location>
</feature>
<gene>
    <name evidence="3" type="ORF">QN277_010569</name>
</gene>